<organism evidence="4">
    <name type="scientific">Streptomyces sp. NBC_00093</name>
    <dbReference type="NCBI Taxonomy" id="2975649"/>
    <lineage>
        <taxon>Bacteria</taxon>
        <taxon>Bacillati</taxon>
        <taxon>Actinomycetota</taxon>
        <taxon>Actinomycetes</taxon>
        <taxon>Kitasatosporales</taxon>
        <taxon>Streptomycetaceae</taxon>
        <taxon>Streptomyces</taxon>
    </lineage>
</organism>
<dbReference type="InterPro" id="IPR036388">
    <property type="entry name" value="WH-like_DNA-bd_sf"/>
</dbReference>
<dbReference type="SUPFAM" id="SSF48452">
    <property type="entry name" value="TPR-like"/>
    <property type="match status" value="1"/>
</dbReference>
<dbReference type="Pfam" id="PF00196">
    <property type="entry name" value="GerE"/>
    <property type="match status" value="1"/>
</dbReference>
<dbReference type="GO" id="GO:0004016">
    <property type="term" value="F:adenylate cyclase activity"/>
    <property type="evidence" value="ECO:0007669"/>
    <property type="project" value="TreeGrafter"/>
</dbReference>
<dbReference type="Gene3D" id="1.10.10.10">
    <property type="entry name" value="Winged helix-like DNA-binding domain superfamily/Winged helix DNA-binding domain"/>
    <property type="match status" value="1"/>
</dbReference>
<dbReference type="InterPro" id="IPR016032">
    <property type="entry name" value="Sig_transdc_resp-reg_C-effctor"/>
</dbReference>
<dbReference type="InterPro" id="IPR027417">
    <property type="entry name" value="P-loop_NTPase"/>
</dbReference>
<dbReference type="PANTHER" id="PTHR16305">
    <property type="entry name" value="TESTICULAR SOLUBLE ADENYLYL CYCLASE"/>
    <property type="match status" value="1"/>
</dbReference>
<dbReference type="PRINTS" id="PR00038">
    <property type="entry name" value="HTHLUXR"/>
</dbReference>
<sequence>MVDTQAAPAVGRGAELGRIRAALEATVTGAGDCLVVEGPPGIGKSRLLQEAAREAEQLGMTVAFGRATELDRVAPLAVLLAALRGSVPPVVDSVDMAALGGVGSQEANRFWLVNQIGELIEEHTRTRPLLIALDDAQSTDELTALTLQILVPRLRACPVLWLLARRPQSDRSAGYDVVGRLLQNGARHVALAPLGPDAVAEFCAHALGAAPAPALMALAARSDGNPFLLEQLLNALHGRVRLTEDGTADVTGDDALPSDFLSAIDYQLRHLSAPTRRLLEAGAVLGRPFCLNEAADLLGERGVALVPQVEEAVQAHVLVDEGAALAFRHDLIREAIYDELSGSVRRVLHQEAAAILEAAGRPRAEVVLHMVRGAARDNPHTIDVLCEAADEVASTSPSTAADMMQQALDLLPTDDPRRFTFIARAVSLLASSGRIPEARALGGAALRHTMSGVHEATVYVGLAEALKHAGQDSAVIECTQRALAQPGVPEPVRGQLLAVQAHALLNGDDQDSVVRAMAAATEAMEVGEPDVVVFSGSARSAAARIRGRLDEAVSLASDAVQLADDTGGNARHRHPRLWLGRALVASDRFGEADAVFELGERDTRALGSVWSLPLWHYGRAELRLMSGQLDNARAEALAGRAVAEQLNALAIVPSLLAVLGQVAIHQDELVRAREALRDARRLVESGYGVVVEDMNWVQAQLAYAEGDPKAAVTALSGVYESLDERPLLLTQIAWAAPAMVRFALDAGARPQAEAAAAAARTLADNTPKVGSLAAAAYHAEGLLHDDVTVLRTAVDAYRGSPRELARAIALEDTAQAEARAGRRSRAVALLEEALGRFTHCGATRSVARVQRALRALGVRRKKWQSVPRAQTGWDSLTVAELRVVRLVAEGLTNRAAAERLFLSPHTVDTHLRHAFAKLGVSSRVELARQEMLHESGEAPGTT</sequence>
<evidence type="ECO:0000256" key="2">
    <source>
        <dbReference type="ARBA" id="ARBA00022840"/>
    </source>
</evidence>
<evidence type="ECO:0000259" key="3">
    <source>
        <dbReference type="PROSITE" id="PS50043"/>
    </source>
</evidence>
<dbReference type="PROSITE" id="PS50043">
    <property type="entry name" value="HTH_LUXR_2"/>
    <property type="match status" value="1"/>
</dbReference>
<dbReference type="InterPro" id="IPR011990">
    <property type="entry name" value="TPR-like_helical_dom_sf"/>
</dbReference>
<proteinExistence type="predicted"/>
<dbReference type="GO" id="GO:0003677">
    <property type="term" value="F:DNA binding"/>
    <property type="evidence" value="ECO:0007669"/>
    <property type="project" value="InterPro"/>
</dbReference>
<dbReference type="CDD" id="cd06170">
    <property type="entry name" value="LuxR_C_like"/>
    <property type="match status" value="1"/>
</dbReference>
<protein>
    <submittedName>
        <fullName evidence="4">AAA family ATPase</fullName>
    </submittedName>
</protein>
<dbReference type="Gene3D" id="1.25.40.10">
    <property type="entry name" value="Tetratricopeptide repeat domain"/>
    <property type="match status" value="1"/>
</dbReference>
<dbReference type="AlphaFoldDB" id="A0AAU2A2A2"/>
<evidence type="ECO:0000313" key="4">
    <source>
        <dbReference type="EMBL" id="WTT18510.1"/>
    </source>
</evidence>
<dbReference type="SUPFAM" id="SSF52540">
    <property type="entry name" value="P-loop containing nucleoside triphosphate hydrolases"/>
    <property type="match status" value="1"/>
</dbReference>
<dbReference type="GO" id="GO:0006355">
    <property type="term" value="P:regulation of DNA-templated transcription"/>
    <property type="evidence" value="ECO:0007669"/>
    <property type="project" value="InterPro"/>
</dbReference>
<name>A0AAU2A2A2_9ACTN</name>
<keyword evidence="1" id="KW-0547">Nucleotide-binding</keyword>
<accession>A0AAU2A2A2</accession>
<dbReference type="PANTHER" id="PTHR16305:SF35">
    <property type="entry name" value="TRANSCRIPTIONAL ACTIVATOR DOMAIN"/>
    <property type="match status" value="1"/>
</dbReference>
<gene>
    <name evidence="4" type="ORF">OHA22_24730</name>
</gene>
<dbReference type="Gene3D" id="3.40.50.300">
    <property type="entry name" value="P-loop containing nucleotide triphosphate hydrolases"/>
    <property type="match status" value="1"/>
</dbReference>
<dbReference type="Pfam" id="PF13191">
    <property type="entry name" value="AAA_16"/>
    <property type="match status" value="1"/>
</dbReference>
<dbReference type="SUPFAM" id="SSF46894">
    <property type="entry name" value="C-terminal effector domain of the bipartite response regulators"/>
    <property type="match status" value="1"/>
</dbReference>
<keyword evidence="2" id="KW-0067">ATP-binding</keyword>
<dbReference type="GO" id="GO:0005524">
    <property type="term" value="F:ATP binding"/>
    <property type="evidence" value="ECO:0007669"/>
    <property type="project" value="UniProtKB-KW"/>
</dbReference>
<reference evidence="4" key="1">
    <citation type="submission" date="2022-10" db="EMBL/GenBank/DDBJ databases">
        <title>The complete genomes of actinobacterial strains from the NBC collection.</title>
        <authorList>
            <person name="Joergensen T.S."/>
            <person name="Alvarez Arevalo M."/>
            <person name="Sterndorff E.B."/>
            <person name="Faurdal D."/>
            <person name="Vuksanovic O."/>
            <person name="Mourched A.-S."/>
            <person name="Charusanti P."/>
            <person name="Shaw S."/>
            <person name="Blin K."/>
            <person name="Weber T."/>
        </authorList>
    </citation>
    <scope>NUCLEOTIDE SEQUENCE</scope>
    <source>
        <strain evidence="4">NBC_00093</strain>
    </source>
</reference>
<dbReference type="SMART" id="SM00421">
    <property type="entry name" value="HTH_LUXR"/>
    <property type="match status" value="1"/>
</dbReference>
<dbReference type="InterPro" id="IPR041664">
    <property type="entry name" value="AAA_16"/>
</dbReference>
<dbReference type="GO" id="GO:0005737">
    <property type="term" value="C:cytoplasm"/>
    <property type="evidence" value="ECO:0007669"/>
    <property type="project" value="TreeGrafter"/>
</dbReference>
<dbReference type="InterPro" id="IPR000792">
    <property type="entry name" value="Tscrpt_reg_LuxR_C"/>
</dbReference>
<dbReference type="EMBL" id="CP108222">
    <property type="protein sequence ID" value="WTT18510.1"/>
    <property type="molecule type" value="Genomic_DNA"/>
</dbReference>
<feature type="domain" description="HTH luxR-type" evidence="3">
    <location>
        <begin position="869"/>
        <end position="936"/>
    </location>
</feature>
<evidence type="ECO:0000256" key="1">
    <source>
        <dbReference type="ARBA" id="ARBA00022741"/>
    </source>
</evidence>